<dbReference type="PROSITE" id="PS51375">
    <property type="entry name" value="PPR"/>
    <property type="match status" value="4"/>
</dbReference>
<evidence type="ECO:0000313" key="4">
    <source>
        <dbReference type="Proteomes" id="UP000516437"/>
    </source>
</evidence>
<evidence type="ECO:0000313" key="3">
    <source>
        <dbReference type="EMBL" id="KAB1215704.1"/>
    </source>
</evidence>
<feature type="repeat" description="PPR" evidence="2">
    <location>
        <begin position="16"/>
        <end position="50"/>
    </location>
</feature>
<dbReference type="Pfam" id="PF20431">
    <property type="entry name" value="E_motif"/>
    <property type="match status" value="1"/>
</dbReference>
<dbReference type="NCBIfam" id="TIGR00756">
    <property type="entry name" value="PPR"/>
    <property type="match status" value="5"/>
</dbReference>
<dbReference type="InterPro" id="IPR011990">
    <property type="entry name" value="TPR-like_helical_dom_sf"/>
</dbReference>
<evidence type="ECO:0008006" key="5">
    <source>
        <dbReference type="Google" id="ProtNLM"/>
    </source>
</evidence>
<keyword evidence="4" id="KW-1185">Reference proteome</keyword>
<dbReference type="AlphaFoldDB" id="A0A6A1VRZ7"/>
<dbReference type="InterPro" id="IPR046848">
    <property type="entry name" value="E_motif"/>
</dbReference>
<dbReference type="Pfam" id="PF13041">
    <property type="entry name" value="PPR_2"/>
    <property type="match status" value="3"/>
</dbReference>
<gene>
    <name evidence="3" type="ORF">CJ030_MR4G004742</name>
</gene>
<dbReference type="EMBL" id="RXIC02000022">
    <property type="protein sequence ID" value="KAB1215704.1"/>
    <property type="molecule type" value="Genomic_DNA"/>
</dbReference>
<reference evidence="3 4" key="1">
    <citation type="journal article" date="2019" name="Plant Biotechnol. J.">
        <title>The red bayberry genome and genetic basis of sex determination.</title>
        <authorList>
            <person name="Jia H.M."/>
            <person name="Jia H.J."/>
            <person name="Cai Q.L."/>
            <person name="Wang Y."/>
            <person name="Zhao H.B."/>
            <person name="Yang W.F."/>
            <person name="Wang G.Y."/>
            <person name="Li Y.H."/>
            <person name="Zhan D.L."/>
            <person name="Shen Y.T."/>
            <person name="Niu Q.F."/>
            <person name="Chang L."/>
            <person name="Qiu J."/>
            <person name="Zhao L."/>
            <person name="Xie H.B."/>
            <person name="Fu W.Y."/>
            <person name="Jin J."/>
            <person name="Li X.W."/>
            <person name="Jiao Y."/>
            <person name="Zhou C.C."/>
            <person name="Tu T."/>
            <person name="Chai C.Y."/>
            <person name="Gao J.L."/>
            <person name="Fan L.J."/>
            <person name="van de Weg E."/>
            <person name="Wang J.Y."/>
            <person name="Gao Z.S."/>
        </authorList>
    </citation>
    <scope>NUCLEOTIDE SEQUENCE [LARGE SCALE GENOMIC DNA]</scope>
    <source>
        <tissue evidence="3">Leaves</tissue>
    </source>
</reference>
<name>A0A6A1VRZ7_9ROSI</name>
<dbReference type="InterPro" id="IPR046960">
    <property type="entry name" value="PPR_At4g14850-like_plant"/>
</dbReference>
<dbReference type="GO" id="GO:0009451">
    <property type="term" value="P:RNA modification"/>
    <property type="evidence" value="ECO:0007669"/>
    <property type="project" value="InterPro"/>
</dbReference>
<dbReference type="InterPro" id="IPR002885">
    <property type="entry name" value="PPR_rpt"/>
</dbReference>
<dbReference type="PANTHER" id="PTHR47926">
    <property type="entry name" value="PENTATRICOPEPTIDE REPEAT-CONTAINING PROTEIN"/>
    <property type="match status" value="1"/>
</dbReference>
<proteinExistence type="predicted"/>
<dbReference type="OrthoDB" id="631241at2759"/>
<dbReference type="FunFam" id="1.25.40.10:FF:000344">
    <property type="entry name" value="Pentatricopeptide repeat-containing protein"/>
    <property type="match status" value="1"/>
</dbReference>
<sequence length="547" mass="60824">MEDAVLIFYHQTPHRNVFAYNSIISGFVSNGHAEDGFGFYKHMRWVGVMPDKFTFPCVIKACCDVMEVLEVRKIHGLSFKLGLELDVFVGSALVNTYLKLGLLKEAQEVFEELPVRDVVLWNAMVNGYAQIAKFDEALETFRKMGAGGVVPNRFTVTGVLSVLALMEELNNGRAIHGMAMKMGYVSGLAVSNALIDMYGKCKCIPDALSIFEMIDNKDIFSWNSIISVHGQCGDYDGTLRLFHRMLGAEAQPDLVTVTAVLPSCSNLVALMHGRQIHGYMIVNGMGKEGNNEDSDDALVNNAVMDMYAKCGSMRDAYSVFCKMSRTDVASWNIMIMGYGMQGYGDEALGMFSGLCDAQMKPDEVTFVGILSACSHAGFVRQGREFLTLMKPKYGVDPTIEHYTCVIDMLGRAGQLEEAYELARTMPIEANPVVWRALLAACRLHGNAELADIAVQQVLNLDPGHCGNYVLMSNIYGVKGQYEEVVEIRHAMRQQNVKKTPGCSWIELKNGVHTFITRDMNHREAYLIYVALNSLTARLHEYGYMPDL</sequence>
<feature type="repeat" description="PPR" evidence="2">
    <location>
        <begin position="327"/>
        <end position="361"/>
    </location>
</feature>
<dbReference type="GO" id="GO:0003723">
    <property type="term" value="F:RNA binding"/>
    <property type="evidence" value="ECO:0007669"/>
    <property type="project" value="InterPro"/>
</dbReference>
<dbReference type="SUPFAM" id="SSF48452">
    <property type="entry name" value="TPR-like"/>
    <property type="match status" value="1"/>
</dbReference>
<feature type="repeat" description="PPR" evidence="2">
    <location>
        <begin position="218"/>
        <end position="252"/>
    </location>
</feature>
<dbReference type="Pfam" id="PF01535">
    <property type="entry name" value="PPR"/>
    <property type="match status" value="5"/>
</dbReference>
<dbReference type="FunFam" id="1.25.40.10:FF:000627">
    <property type="entry name" value="Pentatricopeptide repeat-containing protein"/>
    <property type="match status" value="1"/>
</dbReference>
<evidence type="ECO:0000256" key="2">
    <source>
        <dbReference type="PROSITE-ProRule" id="PRU00708"/>
    </source>
</evidence>
<accession>A0A6A1VRZ7</accession>
<organism evidence="3 4">
    <name type="scientific">Morella rubra</name>
    <name type="common">Chinese bayberry</name>
    <dbReference type="NCBI Taxonomy" id="262757"/>
    <lineage>
        <taxon>Eukaryota</taxon>
        <taxon>Viridiplantae</taxon>
        <taxon>Streptophyta</taxon>
        <taxon>Embryophyta</taxon>
        <taxon>Tracheophyta</taxon>
        <taxon>Spermatophyta</taxon>
        <taxon>Magnoliopsida</taxon>
        <taxon>eudicotyledons</taxon>
        <taxon>Gunneridae</taxon>
        <taxon>Pentapetalae</taxon>
        <taxon>rosids</taxon>
        <taxon>fabids</taxon>
        <taxon>Fagales</taxon>
        <taxon>Myricaceae</taxon>
        <taxon>Morella</taxon>
    </lineage>
</organism>
<dbReference type="FunFam" id="1.25.40.10:FF:000366">
    <property type="entry name" value="Pentatricopeptide (PPR) repeat-containing protein"/>
    <property type="match status" value="1"/>
</dbReference>
<evidence type="ECO:0000256" key="1">
    <source>
        <dbReference type="ARBA" id="ARBA00022737"/>
    </source>
</evidence>
<dbReference type="FunFam" id="1.25.40.10:FF:000031">
    <property type="entry name" value="Pentatricopeptide repeat-containing protein mitochondrial"/>
    <property type="match status" value="1"/>
</dbReference>
<dbReference type="Proteomes" id="UP000516437">
    <property type="component" value="Chromosome 4"/>
</dbReference>
<comment type="caution">
    <text evidence="3">The sequence shown here is derived from an EMBL/GenBank/DDBJ whole genome shotgun (WGS) entry which is preliminary data.</text>
</comment>
<dbReference type="Gene3D" id="1.25.40.10">
    <property type="entry name" value="Tetratricopeptide repeat domain"/>
    <property type="match status" value="5"/>
</dbReference>
<protein>
    <recommendedName>
        <fullName evidence="5">Pentatricopeptide repeat-containing protein</fullName>
    </recommendedName>
</protein>
<feature type="repeat" description="PPR" evidence="2">
    <location>
        <begin position="117"/>
        <end position="151"/>
    </location>
</feature>
<keyword evidence="1" id="KW-0677">Repeat</keyword>